<dbReference type="InterPro" id="IPR051537">
    <property type="entry name" value="DNA_Adenine_Mtase"/>
</dbReference>
<feature type="domain" description="DNA methylase adenine-specific" evidence="8">
    <location>
        <begin position="177"/>
        <end position="455"/>
    </location>
</feature>
<evidence type="ECO:0000256" key="1">
    <source>
        <dbReference type="ARBA" id="ARBA00006594"/>
    </source>
</evidence>
<evidence type="ECO:0000256" key="5">
    <source>
        <dbReference type="ARBA" id="ARBA00022691"/>
    </source>
</evidence>
<accession>A0ABY9YUE6</accession>
<dbReference type="EMBL" id="CP115541">
    <property type="protein sequence ID" value="WNH53798.1"/>
    <property type="molecule type" value="Genomic_DNA"/>
</dbReference>
<evidence type="ECO:0000256" key="4">
    <source>
        <dbReference type="ARBA" id="ARBA00022679"/>
    </source>
</evidence>
<comment type="catalytic activity">
    <reaction evidence="7">
        <text>a 2'-deoxyadenosine in DNA + S-adenosyl-L-methionine = an N(6)-methyl-2'-deoxyadenosine in DNA + S-adenosyl-L-homocysteine + H(+)</text>
        <dbReference type="Rhea" id="RHEA:15197"/>
        <dbReference type="Rhea" id="RHEA-COMP:12418"/>
        <dbReference type="Rhea" id="RHEA-COMP:12419"/>
        <dbReference type="ChEBI" id="CHEBI:15378"/>
        <dbReference type="ChEBI" id="CHEBI:57856"/>
        <dbReference type="ChEBI" id="CHEBI:59789"/>
        <dbReference type="ChEBI" id="CHEBI:90615"/>
        <dbReference type="ChEBI" id="CHEBI:90616"/>
        <dbReference type="EC" id="2.1.1.72"/>
    </reaction>
</comment>
<dbReference type="EC" id="2.1.1.72" evidence="2"/>
<dbReference type="PANTHER" id="PTHR42933:SF4">
    <property type="entry name" value="TYPE I RESTRICTION ENZYME ECOKI METHYLASE SUBUNIT"/>
    <property type="match status" value="1"/>
</dbReference>
<dbReference type="PANTHER" id="PTHR42933">
    <property type="entry name" value="SLR6095 PROTEIN"/>
    <property type="match status" value="1"/>
</dbReference>
<evidence type="ECO:0000256" key="6">
    <source>
        <dbReference type="ARBA" id="ARBA00022747"/>
    </source>
</evidence>
<gene>
    <name evidence="9" type="ORF">PDM29_05825</name>
</gene>
<dbReference type="InterPro" id="IPR029063">
    <property type="entry name" value="SAM-dependent_MTases_sf"/>
</dbReference>
<keyword evidence="3 9" id="KW-0489">Methyltransferase</keyword>
<dbReference type="Pfam" id="PF02384">
    <property type="entry name" value="N6_Mtase"/>
    <property type="match status" value="1"/>
</dbReference>
<evidence type="ECO:0000256" key="3">
    <source>
        <dbReference type="ARBA" id="ARBA00022603"/>
    </source>
</evidence>
<evidence type="ECO:0000256" key="7">
    <source>
        <dbReference type="ARBA" id="ARBA00047942"/>
    </source>
</evidence>
<comment type="similarity">
    <text evidence="1">Belongs to the N(4)/N(6)-methyltransferase family.</text>
</comment>
<evidence type="ECO:0000259" key="8">
    <source>
        <dbReference type="Pfam" id="PF02384"/>
    </source>
</evidence>
<name>A0ABY9YUE6_9GAMM</name>
<dbReference type="GO" id="GO:0008168">
    <property type="term" value="F:methyltransferase activity"/>
    <property type="evidence" value="ECO:0007669"/>
    <property type="project" value="UniProtKB-KW"/>
</dbReference>
<proteinExistence type="inferred from homology"/>
<keyword evidence="4" id="KW-0808">Transferase</keyword>
<dbReference type="GO" id="GO:0032259">
    <property type="term" value="P:methylation"/>
    <property type="evidence" value="ECO:0007669"/>
    <property type="project" value="UniProtKB-KW"/>
</dbReference>
<protein>
    <recommendedName>
        <fullName evidence="2">site-specific DNA-methyltransferase (adenine-specific)</fullName>
        <ecNumber evidence="2">2.1.1.72</ecNumber>
    </recommendedName>
</protein>
<dbReference type="InterPro" id="IPR003356">
    <property type="entry name" value="DNA_methylase_A-5"/>
</dbReference>
<keyword evidence="6" id="KW-0680">Restriction system</keyword>
<dbReference type="RefSeq" id="WP_311192928.1">
    <property type="nucleotide sequence ID" value="NZ_CP115541.1"/>
</dbReference>
<keyword evidence="10" id="KW-1185">Reference proteome</keyword>
<dbReference type="Proteomes" id="UP001302072">
    <property type="component" value="Chromosome"/>
</dbReference>
<organism evidence="9 10">
    <name type="scientific">Stenotrophomonas oahuensis</name>
    <dbReference type="NCBI Taxonomy" id="3003271"/>
    <lineage>
        <taxon>Bacteria</taxon>
        <taxon>Pseudomonadati</taxon>
        <taxon>Pseudomonadota</taxon>
        <taxon>Gammaproteobacteria</taxon>
        <taxon>Lysobacterales</taxon>
        <taxon>Lysobacteraceae</taxon>
        <taxon>Stenotrophomonas</taxon>
    </lineage>
</organism>
<dbReference type="Gene3D" id="3.40.50.150">
    <property type="entry name" value="Vaccinia Virus protein VP39"/>
    <property type="match status" value="1"/>
</dbReference>
<sequence>MSDVILRSARATLAALKMARRCMQDQADEEAATHLLLLLVLLKVASDAQADRRAPAARGPDAPDVPPPVGARALEVVPSTDFERLGRAPLGGLAMRVRDVLNTFCLDNRQMLGEVADVLDIASGLPGDAAMYRVLERLRIPALDFRVRNGHQRPDLAEATDQILGQAHGRRSREDGLHVPDALASVMVALLDPRDGDQVYDPSCHHGCLLLACARWAQQVQSSARLRLHGQEADRRRWAIARVRFLLHGQNGSGLEATDPLTDVAHLCSAPLRRHVQVALSRPPLSLRWDSALGSLDILGRFQHGIAPRQWAHMALIQHVHAQLDPRVGRMAMVVPNGVLFRDGEEAKIRRALLDANEVDLVVSLPERLFKGTAMSTSLLVLRKARQDPSVLFIDTRPLLQAAGKGARMDDSIARQVIQLCQQRCNVPGIAEVVPVAEVLSSGAVLNVARHVQADPDADCIDPRTLRDTRMRLHLEAEALLRELDREVEAMARGIEL</sequence>
<evidence type="ECO:0000313" key="10">
    <source>
        <dbReference type="Proteomes" id="UP001302072"/>
    </source>
</evidence>
<evidence type="ECO:0000313" key="9">
    <source>
        <dbReference type="EMBL" id="WNH53798.1"/>
    </source>
</evidence>
<evidence type="ECO:0000256" key="2">
    <source>
        <dbReference type="ARBA" id="ARBA00011900"/>
    </source>
</evidence>
<keyword evidence="5" id="KW-0949">S-adenosyl-L-methionine</keyword>
<dbReference type="SUPFAM" id="SSF53335">
    <property type="entry name" value="S-adenosyl-L-methionine-dependent methyltransferases"/>
    <property type="match status" value="1"/>
</dbReference>
<reference evidence="9 10" key="1">
    <citation type="submission" date="2022-12" db="EMBL/GenBank/DDBJ databases">
        <title>Two new species, Stenotrophomonas aracearum and Stenotrophomonas oahuensis, isolated from Anthurium (Araceae family) in Hawaii.</title>
        <authorList>
            <person name="Chunag S.C."/>
            <person name="Dobhal S."/>
            <person name="Alvarez A."/>
            <person name="Arif M."/>
        </authorList>
    </citation>
    <scope>NUCLEOTIDE SEQUENCE [LARGE SCALE GENOMIC DNA]</scope>
    <source>
        <strain evidence="9 10">A5586</strain>
    </source>
</reference>